<dbReference type="RefSeq" id="WP_104420916.1">
    <property type="nucleotide sequence ID" value="NZ_PTJC01000006.1"/>
</dbReference>
<feature type="chain" id="PRO_5015651850" evidence="1">
    <location>
        <begin position="24"/>
        <end position="315"/>
    </location>
</feature>
<keyword evidence="1" id="KW-0732">Signal</keyword>
<dbReference type="OrthoDB" id="975269at2"/>
<comment type="caution">
    <text evidence="2">The sequence shown here is derived from an EMBL/GenBank/DDBJ whole genome shotgun (WGS) entry which is preliminary data.</text>
</comment>
<dbReference type="AlphaFoldDB" id="A0A2S6I5N7"/>
<organism evidence="2 3">
    <name type="scientific">Neolewinella xylanilytica</name>
    <dbReference type="NCBI Taxonomy" id="1514080"/>
    <lineage>
        <taxon>Bacteria</taxon>
        <taxon>Pseudomonadati</taxon>
        <taxon>Bacteroidota</taxon>
        <taxon>Saprospiria</taxon>
        <taxon>Saprospirales</taxon>
        <taxon>Lewinellaceae</taxon>
        <taxon>Neolewinella</taxon>
    </lineage>
</organism>
<feature type="signal peptide" evidence="1">
    <location>
        <begin position="1"/>
        <end position="23"/>
    </location>
</feature>
<name>A0A2S6I5N7_9BACT</name>
<reference evidence="2 3" key="1">
    <citation type="submission" date="2018-02" db="EMBL/GenBank/DDBJ databases">
        <title>Genomic Encyclopedia of Archaeal and Bacterial Type Strains, Phase II (KMG-II): from individual species to whole genera.</title>
        <authorList>
            <person name="Goeker M."/>
        </authorList>
    </citation>
    <scope>NUCLEOTIDE SEQUENCE [LARGE SCALE GENOMIC DNA]</scope>
    <source>
        <strain evidence="2 3">DSM 29526</strain>
    </source>
</reference>
<keyword evidence="3" id="KW-1185">Reference proteome</keyword>
<evidence type="ECO:0000256" key="1">
    <source>
        <dbReference type="SAM" id="SignalP"/>
    </source>
</evidence>
<dbReference type="InterPro" id="IPR025535">
    <property type="entry name" value="DUF4421"/>
</dbReference>
<evidence type="ECO:0000313" key="2">
    <source>
        <dbReference type="EMBL" id="PPK86486.1"/>
    </source>
</evidence>
<dbReference type="Proteomes" id="UP000237662">
    <property type="component" value="Unassembled WGS sequence"/>
</dbReference>
<evidence type="ECO:0000313" key="3">
    <source>
        <dbReference type="Proteomes" id="UP000237662"/>
    </source>
</evidence>
<dbReference type="EMBL" id="PTJC01000006">
    <property type="protein sequence ID" value="PPK86486.1"/>
    <property type="molecule type" value="Genomic_DNA"/>
</dbReference>
<protein>
    <submittedName>
        <fullName evidence="2">Uncharacterized protein DUF4421</fullName>
    </submittedName>
</protein>
<sequence>MGSRALRCLFLLIGMLQLATAVAQFDSTYVETFASRTRVNGGLRYRDNSASISVGGAQSLTLSNKGLAVRFGGRYKWLGYTFSIPVSDLGTDSELGDATSLGVNLQLYRDKFYLNLNARRTVGFVRRSPGDPDYFRRDIKFLNILVYGFRILNSKEFSLGSAFRQRSRQLKNSGSFLLAGMANRQVLTANQLTLPAPESDALVIDRYSQVKFGVGLGYAYTFLFGKNLFVTPLAVVGPEVRFVDYDPVASQREVEGVRLSLRFRTRLAFGYNGRHNYLAITAAYLPSYDATETLDTRVDETRIELILGHRFHGTR</sequence>
<dbReference type="Pfam" id="PF14391">
    <property type="entry name" value="DUF4421"/>
    <property type="match status" value="1"/>
</dbReference>
<proteinExistence type="predicted"/>
<gene>
    <name evidence="2" type="ORF">CLV84_3415</name>
</gene>
<accession>A0A2S6I5N7</accession>